<evidence type="ECO:0000313" key="4">
    <source>
        <dbReference type="EMBL" id="MEJ8845379.1"/>
    </source>
</evidence>
<keyword evidence="5" id="KW-1185">Reference proteome</keyword>
<name>A0ABU8WD94_9BURK</name>
<dbReference type="PANTHER" id="PTHR44591:SF25">
    <property type="entry name" value="CHEMOTAXIS TWO-COMPONENT RESPONSE REGULATOR"/>
    <property type="match status" value="1"/>
</dbReference>
<dbReference type="SMART" id="SM00448">
    <property type="entry name" value="REC"/>
    <property type="match status" value="1"/>
</dbReference>
<evidence type="ECO:0000256" key="2">
    <source>
        <dbReference type="PROSITE-ProRule" id="PRU00169"/>
    </source>
</evidence>
<comment type="caution">
    <text evidence="4">The sequence shown here is derived from an EMBL/GenBank/DDBJ whole genome shotgun (WGS) entry which is preliminary data.</text>
</comment>
<dbReference type="RefSeq" id="WP_340340546.1">
    <property type="nucleotide sequence ID" value="NZ_JBBKZT010000001.1"/>
</dbReference>
<dbReference type="InterPro" id="IPR011006">
    <property type="entry name" value="CheY-like_superfamily"/>
</dbReference>
<evidence type="ECO:0000313" key="5">
    <source>
        <dbReference type="Proteomes" id="UP001385892"/>
    </source>
</evidence>
<dbReference type="InterPro" id="IPR050595">
    <property type="entry name" value="Bact_response_regulator"/>
</dbReference>
<dbReference type="Proteomes" id="UP001385892">
    <property type="component" value="Unassembled WGS sequence"/>
</dbReference>
<evidence type="ECO:0000256" key="1">
    <source>
        <dbReference type="ARBA" id="ARBA00022553"/>
    </source>
</evidence>
<dbReference type="InterPro" id="IPR001789">
    <property type="entry name" value="Sig_transdc_resp-reg_receiver"/>
</dbReference>
<feature type="modified residue" description="4-aspartylphosphate" evidence="2">
    <location>
        <position position="57"/>
    </location>
</feature>
<reference evidence="4 5" key="1">
    <citation type="submission" date="2024-03" db="EMBL/GenBank/DDBJ databases">
        <title>Novel species of the genus Variovorax.</title>
        <authorList>
            <person name="Liu Q."/>
            <person name="Xin Y.-H."/>
        </authorList>
    </citation>
    <scope>NUCLEOTIDE SEQUENCE [LARGE SCALE GENOMIC DNA]</scope>
    <source>
        <strain evidence="4 5">KACC 18900</strain>
    </source>
</reference>
<protein>
    <submittedName>
        <fullName evidence="4">Response regulator</fullName>
    </submittedName>
</protein>
<evidence type="ECO:0000259" key="3">
    <source>
        <dbReference type="PROSITE" id="PS50110"/>
    </source>
</evidence>
<dbReference type="Gene3D" id="3.40.50.2300">
    <property type="match status" value="1"/>
</dbReference>
<dbReference type="SUPFAM" id="SSF52172">
    <property type="entry name" value="CheY-like"/>
    <property type="match status" value="1"/>
</dbReference>
<dbReference type="PROSITE" id="PS50110">
    <property type="entry name" value="RESPONSE_REGULATORY"/>
    <property type="match status" value="1"/>
</dbReference>
<dbReference type="PANTHER" id="PTHR44591">
    <property type="entry name" value="STRESS RESPONSE REGULATOR PROTEIN 1"/>
    <property type="match status" value="1"/>
</dbReference>
<accession>A0ABU8WD94</accession>
<gene>
    <name evidence="4" type="ORF">WKW82_01895</name>
</gene>
<sequence length="139" mass="14744">MTDPEPLIAVVDDESPVRVMLGRVLRLADYRVGEYACGEDFLASLDGAQLPLCAIVDLHMPGLSGFEVQSRIRAATLKVPVVFITASDDPGLDRSALALGGRGLLRKPFSSDQLFEAIVSAVGQRDNGNAGDKDGNDST</sequence>
<organism evidence="4 5">
    <name type="scientific">Variovorax rhizosphaerae</name>
    <dbReference type="NCBI Taxonomy" id="1836200"/>
    <lineage>
        <taxon>Bacteria</taxon>
        <taxon>Pseudomonadati</taxon>
        <taxon>Pseudomonadota</taxon>
        <taxon>Betaproteobacteria</taxon>
        <taxon>Burkholderiales</taxon>
        <taxon>Comamonadaceae</taxon>
        <taxon>Variovorax</taxon>
    </lineage>
</organism>
<dbReference type="EMBL" id="JBBKZT010000001">
    <property type="protein sequence ID" value="MEJ8845379.1"/>
    <property type="molecule type" value="Genomic_DNA"/>
</dbReference>
<dbReference type="Pfam" id="PF00072">
    <property type="entry name" value="Response_reg"/>
    <property type="match status" value="1"/>
</dbReference>
<feature type="domain" description="Response regulatory" evidence="3">
    <location>
        <begin position="7"/>
        <end position="122"/>
    </location>
</feature>
<keyword evidence="1 2" id="KW-0597">Phosphoprotein</keyword>
<proteinExistence type="predicted"/>